<reference evidence="1" key="1">
    <citation type="submission" date="2019-10" db="EMBL/GenBank/DDBJ databases">
        <authorList>
            <consortium name="DOE Joint Genome Institute"/>
            <person name="Kuo A."/>
            <person name="Miyauchi S."/>
            <person name="Kiss E."/>
            <person name="Drula E."/>
            <person name="Kohler A."/>
            <person name="Sanchez-Garcia M."/>
            <person name="Andreopoulos B."/>
            <person name="Barry K.W."/>
            <person name="Bonito G."/>
            <person name="Buee M."/>
            <person name="Carver A."/>
            <person name="Chen C."/>
            <person name="Cichocki N."/>
            <person name="Clum A."/>
            <person name="Culley D."/>
            <person name="Crous P.W."/>
            <person name="Fauchery L."/>
            <person name="Girlanda M."/>
            <person name="Hayes R."/>
            <person name="Keri Z."/>
            <person name="Labutti K."/>
            <person name="Lipzen A."/>
            <person name="Lombard V."/>
            <person name="Magnuson J."/>
            <person name="Maillard F."/>
            <person name="Morin E."/>
            <person name="Murat C."/>
            <person name="Nolan M."/>
            <person name="Ohm R."/>
            <person name="Pangilinan J."/>
            <person name="Pereira M."/>
            <person name="Perotto S."/>
            <person name="Peter M."/>
            <person name="Riley R."/>
            <person name="Sitrit Y."/>
            <person name="Stielow B."/>
            <person name="Szollosi G."/>
            <person name="Zifcakova L."/>
            <person name="Stursova M."/>
            <person name="Spatafora J.W."/>
            <person name="Tedersoo L."/>
            <person name="Vaario L.-M."/>
            <person name="Yamada A."/>
            <person name="Yan M."/>
            <person name="Wang P."/>
            <person name="Xu J."/>
            <person name="Bruns T."/>
            <person name="Baldrian P."/>
            <person name="Vilgalys R."/>
            <person name="Henrissat B."/>
            <person name="Grigoriev I.V."/>
            <person name="Hibbett D."/>
            <person name="Nagy L.G."/>
            <person name="Martin F.M."/>
        </authorList>
    </citation>
    <scope>NUCLEOTIDE SEQUENCE</scope>
    <source>
        <strain evidence="1">P2</strain>
    </source>
</reference>
<organism evidence="1 2">
    <name type="scientific">Thelephora ganbajun</name>
    <name type="common">Ganba fungus</name>
    <dbReference type="NCBI Taxonomy" id="370292"/>
    <lineage>
        <taxon>Eukaryota</taxon>
        <taxon>Fungi</taxon>
        <taxon>Dikarya</taxon>
        <taxon>Basidiomycota</taxon>
        <taxon>Agaricomycotina</taxon>
        <taxon>Agaricomycetes</taxon>
        <taxon>Thelephorales</taxon>
        <taxon>Thelephoraceae</taxon>
        <taxon>Thelephora</taxon>
    </lineage>
</organism>
<gene>
    <name evidence="1" type="ORF">BDM02DRAFT_2677483</name>
</gene>
<dbReference type="Proteomes" id="UP000886501">
    <property type="component" value="Unassembled WGS sequence"/>
</dbReference>
<evidence type="ECO:0000313" key="2">
    <source>
        <dbReference type="Proteomes" id="UP000886501"/>
    </source>
</evidence>
<keyword evidence="2" id="KW-1185">Reference proteome</keyword>
<accession>A0ACB6ZCS8</accession>
<reference evidence="1" key="2">
    <citation type="journal article" date="2020" name="Nat. Commun.">
        <title>Large-scale genome sequencing of mycorrhizal fungi provides insights into the early evolution of symbiotic traits.</title>
        <authorList>
            <person name="Miyauchi S."/>
            <person name="Kiss E."/>
            <person name="Kuo A."/>
            <person name="Drula E."/>
            <person name="Kohler A."/>
            <person name="Sanchez-Garcia M."/>
            <person name="Morin E."/>
            <person name="Andreopoulos B."/>
            <person name="Barry K.W."/>
            <person name="Bonito G."/>
            <person name="Buee M."/>
            <person name="Carver A."/>
            <person name="Chen C."/>
            <person name="Cichocki N."/>
            <person name="Clum A."/>
            <person name="Culley D."/>
            <person name="Crous P.W."/>
            <person name="Fauchery L."/>
            <person name="Girlanda M."/>
            <person name="Hayes R.D."/>
            <person name="Keri Z."/>
            <person name="LaButti K."/>
            <person name="Lipzen A."/>
            <person name="Lombard V."/>
            <person name="Magnuson J."/>
            <person name="Maillard F."/>
            <person name="Murat C."/>
            <person name="Nolan M."/>
            <person name="Ohm R.A."/>
            <person name="Pangilinan J."/>
            <person name="Pereira M.F."/>
            <person name="Perotto S."/>
            <person name="Peter M."/>
            <person name="Pfister S."/>
            <person name="Riley R."/>
            <person name="Sitrit Y."/>
            <person name="Stielow J.B."/>
            <person name="Szollosi G."/>
            <person name="Zifcakova L."/>
            <person name="Stursova M."/>
            <person name="Spatafora J.W."/>
            <person name="Tedersoo L."/>
            <person name="Vaario L.M."/>
            <person name="Yamada A."/>
            <person name="Yan M."/>
            <person name="Wang P."/>
            <person name="Xu J."/>
            <person name="Bruns T."/>
            <person name="Baldrian P."/>
            <person name="Vilgalys R."/>
            <person name="Dunand C."/>
            <person name="Henrissat B."/>
            <person name="Grigoriev I.V."/>
            <person name="Hibbett D."/>
            <person name="Nagy L.G."/>
            <person name="Martin F.M."/>
        </authorList>
    </citation>
    <scope>NUCLEOTIDE SEQUENCE</scope>
    <source>
        <strain evidence="1">P2</strain>
    </source>
</reference>
<sequence>MSTNLTPNSPRILRRATTTRGRAPSHLPPIQDQESHDNALNVLRNYLRGRTCYDVFPVSFRLIVLDTKLEVKKALQCFLLNGVVSAPLWNSEKSCFAGMLTVSDIIHLIQYYYHTSNFATAVTDVETLRLESLRGKPSPETLAHMSDPLSSDIEKALGVGTPPLLWASPDQSLYEAATLLIQTHARRLPLLDNDTDTGHEMIVSIMTQYRLLKFISINCTKEVVQLHLPLRKLGIGTYVADPKDAPEGSLPFWPLATATMSTPVFDVVHAFSGRGISAVPIIDEDGIVVNLYETVDVITLVRLGAYQSLDLTIAQALNERSPDFPGVVICTASDSLGTLLQLINKRRVHRLVVVEGEEDERRGGRKGRLLGIITLTDVLRYIVSDTPLQGQGELREEKPQPQSQPQEQSQQQSQLEPAQPQPQESETTEEV</sequence>
<evidence type="ECO:0000313" key="1">
    <source>
        <dbReference type="EMBL" id="KAF9647441.1"/>
    </source>
</evidence>
<protein>
    <submittedName>
        <fullName evidence="1">CBS-domain-containing protein</fullName>
    </submittedName>
</protein>
<comment type="caution">
    <text evidence="1">The sequence shown here is derived from an EMBL/GenBank/DDBJ whole genome shotgun (WGS) entry which is preliminary data.</text>
</comment>
<name>A0ACB6ZCS8_THEGA</name>
<dbReference type="EMBL" id="MU118033">
    <property type="protein sequence ID" value="KAF9647441.1"/>
    <property type="molecule type" value="Genomic_DNA"/>
</dbReference>
<proteinExistence type="predicted"/>